<feature type="transmembrane region" description="Helical" evidence="1">
    <location>
        <begin position="256"/>
        <end position="277"/>
    </location>
</feature>
<feature type="transmembrane region" description="Helical" evidence="1">
    <location>
        <begin position="297"/>
        <end position="320"/>
    </location>
</feature>
<reference evidence="2 3" key="1">
    <citation type="submission" date="2024-01" db="EMBL/GenBank/DDBJ databases">
        <title>Pedobacter sp. nov., isolated from oil-contaminated soil.</title>
        <authorList>
            <person name="Le N.T.T."/>
        </authorList>
    </citation>
    <scope>NUCLEOTIDE SEQUENCE [LARGE SCALE GENOMIC DNA]</scope>
    <source>
        <strain evidence="2 3">VNH31</strain>
    </source>
</reference>
<keyword evidence="1" id="KW-1133">Transmembrane helix</keyword>
<name>A0ABU7H2L3_9SPHI</name>
<evidence type="ECO:0000256" key="1">
    <source>
        <dbReference type="SAM" id="Phobius"/>
    </source>
</evidence>
<comment type="caution">
    <text evidence="2">The sequence shown here is derived from an EMBL/GenBank/DDBJ whole genome shotgun (WGS) entry which is preliminary data.</text>
</comment>
<feature type="transmembrane region" description="Helical" evidence="1">
    <location>
        <begin position="200"/>
        <end position="218"/>
    </location>
</feature>
<organism evidence="2 3">
    <name type="scientific">Pedobacter flavus</name>
    <dbReference type="NCBI Taxonomy" id="3113906"/>
    <lineage>
        <taxon>Bacteria</taxon>
        <taxon>Pseudomonadati</taxon>
        <taxon>Bacteroidota</taxon>
        <taxon>Sphingobacteriia</taxon>
        <taxon>Sphingobacteriales</taxon>
        <taxon>Sphingobacteriaceae</taxon>
        <taxon>Pedobacter</taxon>
    </lineage>
</organism>
<keyword evidence="1" id="KW-0472">Membrane</keyword>
<proteinExistence type="predicted"/>
<feature type="transmembrane region" description="Helical" evidence="1">
    <location>
        <begin position="82"/>
        <end position="101"/>
    </location>
</feature>
<dbReference type="InterPro" id="IPR022134">
    <property type="entry name" value="DUF3667"/>
</dbReference>
<evidence type="ECO:0000313" key="3">
    <source>
        <dbReference type="Proteomes" id="UP001337681"/>
    </source>
</evidence>
<keyword evidence="3" id="KW-1185">Reference proteome</keyword>
<dbReference type="Pfam" id="PF12412">
    <property type="entry name" value="DUF3667"/>
    <property type="match status" value="1"/>
</dbReference>
<sequence>MSFVKHRKEKNCLNCGYTVDENFCSKCGQENLELKEDALHMMIHAIGDYFHFDNKFNNTMKPLLFKPGVLTKQYVEGKRATFLHPIKLYIFISILFFLFIFSTDSKVDASAEGFKTEELKDSLLKDTKVNLDASNDIIKEIKIQNPQPSDITYEDYLKRVQRLPEKDQPNFLEKSIAKAKIKYKNESIEKTFTNTFVKNTPKMMFVLLPLFAAILYAFHRSKERYYFEDLIYSFHIHSLIFLTLLIAKLLNFTLGFLFDPSTILFLIIWAYFTWYIYRSMRVFYGQSRKVTLLKMFLLSIIYFTLLAFCMTVLSLITLWYF</sequence>
<feature type="transmembrane region" description="Helical" evidence="1">
    <location>
        <begin position="230"/>
        <end position="250"/>
    </location>
</feature>
<evidence type="ECO:0000313" key="2">
    <source>
        <dbReference type="EMBL" id="MEE1885559.1"/>
    </source>
</evidence>
<dbReference type="Proteomes" id="UP001337681">
    <property type="component" value="Unassembled WGS sequence"/>
</dbReference>
<protein>
    <submittedName>
        <fullName evidence="2">DUF3667 domain-containing protein</fullName>
    </submittedName>
</protein>
<dbReference type="EMBL" id="JAZDQU010000002">
    <property type="protein sequence ID" value="MEE1885559.1"/>
    <property type="molecule type" value="Genomic_DNA"/>
</dbReference>
<accession>A0ABU7H2L3</accession>
<keyword evidence="1" id="KW-0812">Transmembrane</keyword>
<gene>
    <name evidence="2" type="ORF">VRU49_09040</name>
</gene>
<dbReference type="RefSeq" id="WP_330146454.1">
    <property type="nucleotide sequence ID" value="NZ_JAZDQU010000002.1"/>
</dbReference>